<evidence type="ECO:0000259" key="6">
    <source>
        <dbReference type="Pfam" id="PF00496"/>
    </source>
</evidence>
<comment type="caution">
    <text evidence="7">The sequence shown here is derived from an EMBL/GenBank/DDBJ whole genome shotgun (WGS) entry which is preliminary data.</text>
</comment>
<dbReference type="GO" id="GO:0043190">
    <property type="term" value="C:ATP-binding cassette (ABC) transporter complex"/>
    <property type="evidence" value="ECO:0007669"/>
    <property type="project" value="InterPro"/>
</dbReference>
<sequence>MVSVWKKLMTMATVVVTVASMAACGSRGGVSSSSKEIHIGRTEVFDGFNLDQELLNESYAISSAVLEPLIRVGKQGKELESGIAQSWEYNADNTALTIHLTHGVKFSNGKTLTAKDVAFSVEQWKKGPNYGANYSSIESTTIKDDNTIVLNLSRPDTSIPAFLSYAVAGVVPDNFAGKTEKQFWQHPIGAGAFTVEKWSTDGDIVLDKNPKYYRKGYPKVDKVTNSYVSDSNSIALQLKSKQLDIANQVDAVTAKSLDQNLIADVPAHQTPTLIFNVKNEYLSNKKVRQAIGYALDYKTILSTGFNGYGEIPESSLPPNLKGATKASSGYYSYNVSKAKELLQGIDKPSKPLELMYSTGTGQALVQIIQDDLEKVGIPAELKKVDGGTWSASLSDGDFDLNIFETNANSPDLIDAPSYVVSTKMLYSQDDTSELSKLIEQYKETSDASQKAMIVQNIDDYLTDEAPYVVLAAAKVIVARQTDLKGLEVEPWSCYYYDTITR</sequence>
<name>A0A848D5W8_9BIFI</name>
<evidence type="ECO:0000256" key="2">
    <source>
        <dbReference type="ARBA" id="ARBA00005695"/>
    </source>
</evidence>
<dbReference type="PROSITE" id="PS51257">
    <property type="entry name" value="PROKAR_LIPOPROTEIN"/>
    <property type="match status" value="1"/>
</dbReference>
<proteinExistence type="inferred from homology"/>
<dbReference type="Gene3D" id="3.40.190.10">
    <property type="entry name" value="Periplasmic binding protein-like II"/>
    <property type="match status" value="1"/>
</dbReference>
<dbReference type="PANTHER" id="PTHR30290">
    <property type="entry name" value="PERIPLASMIC BINDING COMPONENT OF ABC TRANSPORTER"/>
    <property type="match status" value="1"/>
</dbReference>
<dbReference type="Pfam" id="PF00496">
    <property type="entry name" value="SBP_bac_5"/>
    <property type="match status" value="1"/>
</dbReference>
<dbReference type="RefSeq" id="WP_168973913.1">
    <property type="nucleotide sequence ID" value="NZ_JABAGJ010000009.1"/>
</dbReference>
<evidence type="ECO:0000256" key="4">
    <source>
        <dbReference type="ARBA" id="ARBA00022729"/>
    </source>
</evidence>
<dbReference type="SUPFAM" id="SSF53850">
    <property type="entry name" value="Periplasmic binding protein-like II"/>
    <property type="match status" value="1"/>
</dbReference>
<dbReference type="InterPro" id="IPR000914">
    <property type="entry name" value="SBP_5_dom"/>
</dbReference>
<organism evidence="7 8">
    <name type="scientific">Bifidobacterium boum</name>
    <dbReference type="NCBI Taxonomy" id="78343"/>
    <lineage>
        <taxon>Bacteria</taxon>
        <taxon>Bacillati</taxon>
        <taxon>Actinomycetota</taxon>
        <taxon>Actinomycetes</taxon>
        <taxon>Bifidobacteriales</taxon>
        <taxon>Bifidobacteriaceae</taxon>
        <taxon>Bifidobacterium</taxon>
    </lineage>
</organism>
<accession>A0A848D5W8</accession>
<dbReference type="Gene3D" id="3.90.76.10">
    <property type="entry name" value="Dipeptide-binding Protein, Domain 1"/>
    <property type="match status" value="1"/>
</dbReference>
<dbReference type="AlphaFoldDB" id="A0A848D5W8"/>
<dbReference type="GO" id="GO:0015833">
    <property type="term" value="P:peptide transport"/>
    <property type="evidence" value="ECO:0007669"/>
    <property type="project" value="TreeGrafter"/>
</dbReference>
<dbReference type="EMBL" id="JABAGJ010000009">
    <property type="protein sequence ID" value="NMF02949.1"/>
    <property type="molecule type" value="Genomic_DNA"/>
</dbReference>
<dbReference type="GO" id="GO:1904680">
    <property type="term" value="F:peptide transmembrane transporter activity"/>
    <property type="evidence" value="ECO:0007669"/>
    <property type="project" value="TreeGrafter"/>
</dbReference>
<feature type="chain" id="PRO_5032509071" evidence="5">
    <location>
        <begin position="23"/>
        <end position="501"/>
    </location>
</feature>
<dbReference type="Proteomes" id="UP000583419">
    <property type="component" value="Unassembled WGS sequence"/>
</dbReference>
<dbReference type="GO" id="GO:0030313">
    <property type="term" value="C:cell envelope"/>
    <property type="evidence" value="ECO:0007669"/>
    <property type="project" value="UniProtKB-SubCell"/>
</dbReference>
<keyword evidence="4 5" id="KW-0732">Signal</keyword>
<dbReference type="PIRSF" id="PIRSF002741">
    <property type="entry name" value="MppA"/>
    <property type="match status" value="1"/>
</dbReference>
<gene>
    <name evidence="7" type="ORF">HF843_07200</name>
</gene>
<dbReference type="CDD" id="cd00995">
    <property type="entry name" value="PBP2_NikA_DppA_OppA_like"/>
    <property type="match status" value="1"/>
</dbReference>
<reference evidence="7 8" key="1">
    <citation type="submission" date="2020-04" db="EMBL/GenBank/DDBJ databases">
        <authorList>
            <person name="Hitch T.C.A."/>
            <person name="Wylensek D."/>
            <person name="Clavel T."/>
        </authorList>
    </citation>
    <scope>NUCLEOTIDE SEQUENCE [LARGE SCALE GENOMIC DNA]</scope>
    <source>
        <strain evidence="7 8">WCA-130-P53-4B</strain>
    </source>
</reference>
<protein>
    <submittedName>
        <fullName evidence="7">ABC transporter substrate-binding protein</fullName>
    </submittedName>
</protein>
<dbReference type="InterPro" id="IPR030678">
    <property type="entry name" value="Peptide/Ni-bd"/>
</dbReference>
<comment type="subcellular location">
    <subcellularLocation>
        <location evidence="1">Cell envelope</location>
    </subcellularLocation>
</comment>
<evidence type="ECO:0000256" key="5">
    <source>
        <dbReference type="SAM" id="SignalP"/>
    </source>
</evidence>
<dbReference type="PANTHER" id="PTHR30290:SF10">
    <property type="entry name" value="PERIPLASMIC OLIGOPEPTIDE-BINDING PROTEIN-RELATED"/>
    <property type="match status" value="1"/>
</dbReference>
<comment type="similarity">
    <text evidence="2">Belongs to the bacterial solute-binding protein 5 family.</text>
</comment>
<evidence type="ECO:0000256" key="1">
    <source>
        <dbReference type="ARBA" id="ARBA00004196"/>
    </source>
</evidence>
<evidence type="ECO:0000313" key="7">
    <source>
        <dbReference type="EMBL" id="NMF02949.1"/>
    </source>
</evidence>
<keyword evidence="3" id="KW-0813">Transport</keyword>
<dbReference type="Gene3D" id="3.10.105.10">
    <property type="entry name" value="Dipeptide-binding Protein, Domain 3"/>
    <property type="match status" value="1"/>
</dbReference>
<dbReference type="InterPro" id="IPR039424">
    <property type="entry name" value="SBP_5"/>
</dbReference>
<feature type="domain" description="Solute-binding protein family 5" evidence="6">
    <location>
        <begin position="79"/>
        <end position="414"/>
    </location>
</feature>
<evidence type="ECO:0000256" key="3">
    <source>
        <dbReference type="ARBA" id="ARBA00022448"/>
    </source>
</evidence>
<dbReference type="GO" id="GO:0042597">
    <property type="term" value="C:periplasmic space"/>
    <property type="evidence" value="ECO:0007669"/>
    <property type="project" value="UniProtKB-ARBA"/>
</dbReference>
<evidence type="ECO:0000313" key="8">
    <source>
        <dbReference type="Proteomes" id="UP000583419"/>
    </source>
</evidence>
<feature type="signal peptide" evidence="5">
    <location>
        <begin position="1"/>
        <end position="22"/>
    </location>
</feature>